<keyword evidence="3" id="KW-1185">Reference proteome</keyword>
<accession>A0A563VXK7</accession>
<dbReference type="Pfam" id="PF17914">
    <property type="entry name" value="HopA1"/>
    <property type="match status" value="1"/>
</dbReference>
<organism evidence="2 3">
    <name type="scientific">Hyella patelloides LEGE 07179</name>
    <dbReference type="NCBI Taxonomy" id="945734"/>
    <lineage>
        <taxon>Bacteria</taxon>
        <taxon>Bacillati</taxon>
        <taxon>Cyanobacteriota</taxon>
        <taxon>Cyanophyceae</taxon>
        <taxon>Pleurocapsales</taxon>
        <taxon>Hyellaceae</taxon>
        <taxon>Hyella</taxon>
    </lineage>
</organism>
<dbReference type="SUPFAM" id="SSF56112">
    <property type="entry name" value="Protein kinase-like (PK-like)"/>
    <property type="match status" value="1"/>
</dbReference>
<dbReference type="InterPro" id="IPR002575">
    <property type="entry name" value="Aminoglycoside_PTrfase"/>
</dbReference>
<sequence>MNLLLSNKNIVDFLKKNKIVDINEQINTTNIESKICKNFNLLVSLSEKRLVLVKQEPHDRNGETKGDFSHEWQFYQLIRYFSDLKELSSLCSPATYFDRKNAILVFNYLSEYCDLEEFYTQHNIFPTKIAAFLGETLAKFHCLTFDNQDYESFLEPERETEGIPDFSKDLERIYPEIFGLISSDGIKFYELYQRDPNLHQAIASLQELYEPCCLVHDDLKFNNILLHLDWQELDSQQNKQSSLIRLIDWEKWSWGDPALDLGSIVASYLKLWLNSITVNRYISIEQALSLAGTPLEQIQPSLVVLFQSYCQCFPEVLTEFPDFLVRVMQFAGLGLIDSILAKLHYYEPFGNISICMLQVAKTLLCHPEKSIPTVFGLTTEELLNKEGTSNTATFNYDDLPENLQPLEEITETFSGLKDREELYKLLTSDRYNLVIEDIASKIKIDPDYSLSYGDRKILALPDKLQDYFTHLSQSQQETYLQYQLRDFLHEIYFSNEQISESDSPIELENNIHRGVNIDFYQQLSSSNSGVGYDDPDWNVLSNPHQGFILAQKNGLTLHIDLKRHLFSSSKSHRKGDTVAIRLPHNRIEAEFYVAVGDAGIINEDAPIISIYFNVDPQGAIALTKNLTQQFNIQKIAFEFSVLINPEDYYRFDATYLRIERKHYPKIQAILTEIYQQTRSHFQSQIPLFTKRLAAGIGLAEEPINESQEFGLHRCQIIAEALLIDRQKERSRQRRGAVRTAKLARARALKEKINLIQQSLIQHGIDLEHPYLNGGDDIYSVLSVDG</sequence>
<dbReference type="InterPro" id="IPR040871">
    <property type="entry name" value="HopA1"/>
</dbReference>
<feature type="domain" description="Aminoglycoside phosphotransferase" evidence="1">
    <location>
        <begin position="108"/>
        <end position="267"/>
    </location>
</feature>
<proteinExistence type="predicted"/>
<dbReference type="OrthoDB" id="3806873at2"/>
<reference evidence="2 3" key="1">
    <citation type="submission" date="2019-01" db="EMBL/GenBank/DDBJ databases">
        <authorList>
            <person name="Brito A."/>
        </authorList>
    </citation>
    <scope>NUCLEOTIDE SEQUENCE [LARGE SCALE GENOMIC DNA]</scope>
    <source>
        <strain evidence="2">1</strain>
    </source>
</reference>
<dbReference type="RefSeq" id="WP_144874993.1">
    <property type="nucleotide sequence ID" value="NZ_LR214146.1"/>
</dbReference>
<dbReference type="EMBL" id="CAACVJ010000347">
    <property type="protein sequence ID" value="VEP16156.1"/>
    <property type="molecule type" value="Genomic_DNA"/>
</dbReference>
<protein>
    <recommendedName>
        <fullName evidence="1">Aminoglycoside phosphotransferase domain-containing protein</fullName>
    </recommendedName>
</protein>
<dbReference type="Gene3D" id="3.90.1200.10">
    <property type="match status" value="1"/>
</dbReference>
<evidence type="ECO:0000259" key="1">
    <source>
        <dbReference type="Pfam" id="PF01636"/>
    </source>
</evidence>
<dbReference type="Proteomes" id="UP000320055">
    <property type="component" value="Unassembled WGS sequence"/>
</dbReference>
<dbReference type="Pfam" id="PF01636">
    <property type="entry name" value="APH"/>
    <property type="match status" value="1"/>
</dbReference>
<evidence type="ECO:0000313" key="2">
    <source>
        <dbReference type="EMBL" id="VEP16156.1"/>
    </source>
</evidence>
<gene>
    <name evidence="2" type="ORF">H1P_4100001</name>
</gene>
<dbReference type="AlphaFoldDB" id="A0A563VXK7"/>
<name>A0A563VXK7_9CYAN</name>
<evidence type="ECO:0000313" key="3">
    <source>
        <dbReference type="Proteomes" id="UP000320055"/>
    </source>
</evidence>
<dbReference type="InterPro" id="IPR011009">
    <property type="entry name" value="Kinase-like_dom_sf"/>
</dbReference>